<dbReference type="AlphaFoldDB" id="A0A8S4RW37"/>
<name>A0A8S4RW37_9NEOP</name>
<keyword evidence="5 11" id="KW-0130">Cell adhesion</keyword>
<gene>
    <name evidence="12" type="primary">jg1791</name>
    <name evidence="12" type="ORF">PAEG_LOCUS16834</name>
</gene>
<dbReference type="GO" id="GO:0005178">
    <property type="term" value="F:integrin binding"/>
    <property type="evidence" value="ECO:0007669"/>
    <property type="project" value="TreeGrafter"/>
</dbReference>
<dbReference type="Gene3D" id="2.60.40.1510">
    <property type="entry name" value="ntegrin, alpha v. Chain A, domain 3"/>
    <property type="match status" value="1"/>
</dbReference>
<dbReference type="PROSITE" id="PS51470">
    <property type="entry name" value="FG_GAP"/>
    <property type="match status" value="1"/>
</dbReference>
<keyword evidence="3" id="KW-0732">Signal</keyword>
<dbReference type="SUPFAM" id="SSF69318">
    <property type="entry name" value="Integrin alpha N-terminal domain"/>
    <property type="match status" value="1"/>
</dbReference>
<dbReference type="InterPro" id="IPR000413">
    <property type="entry name" value="Integrin_alpha"/>
</dbReference>
<feature type="transmembrane region" description="Helical" evidence="11">
    <location>
        <begin position="846"/>
        <end position="868"/>
    </location>
</feature>
<evidence type="ECO:0000256" key="8">
    <source>
        <dbReference type="ARBA" id="ARBA00023170"/>
    </source>
</evidence>
<keyword evidence="11" id="KW-1133">Transmembrane helix</keyword>
<evidence type="ECO:0000256" key="3">
    <source>
        <dbReference type="ARBA" id="ARBA00022729"/>
    </source>
</evidence>
<proteinExistence type="inferred from homology"/>
<evidence type="ECO:0000256" key="9">
    <source>
        <dbReference type="ARBA" id="ARBA00023180"/>
    </source>
</evidence>
<dbReference type="PANTHER" id="PTHR23220:SF122">
    <property type="entry name" value="INTEGRIN ALPHA-PS1"/>
    <property type="match status" value="1"/>
</dbReference>
<keyword evidence="9" id="KW-0325">Glycoprotein</keyword>
<comment type="similarity">
    <text evidence="2 11">Belongs to the integrin alpha chain family.</text>
</comment>
<dbReference type="SMART" id="SM00191">
    <property type="entry name" value="Int_alpha"/>
    <property type="match status" value="4"/>
</dbReference>
<evidence type="ECO:0000256" key="6">
    <source>
        <dbReference type="ARBA" id="ARBA00023037"/>
    </source>
</evidence>
<feature type="repeat" description="FG-GAP" evidence="10">
    <location>
        <begin position="313"/>
        <end position="371"/>
    </location>
</feature>
<keyword evidence="6 11" id="KW-0401">Integrin</keyword>
<dbReference type="InterPro" id="IPR013519">
    <property type="entry name" value="Int_alpha_beta-p"/>
</dbReference>
<dbReference type="GO" id="GO:0009897">
    <property type="term" value="C:external side of plasma membrane"/>
    <property type="evidence" value="ECO:0007669"/>
    <property type="project" value="TreeGrafter"/>
</dbReference>
<evidence type="ECO:0000256" key="11">
    <source>
        <dbReference type="RuleBase" id="RU003762"/>
    </source>
</evidence>
<evidence type="ECO:0000256" key="7">
    <source>
        <dbReference type="ARBA" id="ARBA00023136"/>
    </source>
</evidence>
<dbReference type="GO" id="GO:0033627">
    <property type="term" value="P:cell adhesion mediated by integrin"/>
    <property type="evidence" value="ECO:0007669"/>
    <property type="project" value="TreeGrafter"/>
</dbReference>
<sequence length="940" mass="105243">MPSYTVICFLQAAISPIFGFFHEPSTISVTRPGLNQDSFFGFSMAYDEKTLVIGAPAADEYGKVFKVSLSKDVEYEEIISPLRKENYTEAKYDWFGASIKKYEHQSYVICAPRKIHLFSNQFIRNMTTTRGQCYIRSENWLLLPDIRQDERSNFNYQMDSFGWSVDVDDNRALWIASPAIHNNTIKIYDESTYYLKSTKFLAFDPSKLYNFGYSILSGNFLSVEGNDHAVSNLYGDYGKGKVILFENLSKRLELSDEDSSVGSAYGAALCKAYFGDERASLLVGAPTLMTGRTDYDRGAVFIYVPHKYDKTLIFKRKIVGTKDGGHFGHAIASLGDMDGDQRDEVAISAPFEDEGKGAVYIYSGAGLLGSGEAIQRISRESKAFGFSLQPMPNYTNNALNGLSVGAPLENMVYVIKPIPSITVEVDVLSNPRISQDDQPYITITTALIITYPNMTENISTRSPFQHLGTPTSIGTPNYVPRYYHFSFATRLAMSGTTKDLLIPDMTIRNGWMNKEGNYGSPITYELAVDLFDKDDKYEGRVIRSERSVMSKGDKLWVSNCRAAVCVPNLTVDINTKINDPYSVGSSDKEYFSLTIHNSGETAYTPCAIVNVQEVLLLRAPSDCIIENNGLVCALSHPLSTNRDWNITNIELGMDTLTTKKKGRNNITIVYEIYNDCNNKTDRNSANKSFTLRYDNGVHLFGISVPSEPVEITRSDLKNVTRLQHHYTIVNNGKINWKDAKCYILLHTRNYLHYSQNITIRRGPNTTECSLNGKKAVNGSFTVACSIGDLYINNIIDVFIDVEVLPHFLGKERVSISSQLSLTLLDEEPVSKNITTTLVINTRSVPAWVIIISVLFGILILLLIVFILYKCNCFERKSKKKLEGLKTQPIDAGEVNDGVDGNENELPEDVNIIVAVEPHIEPYVEPNVDPSEDHSNSRLIN</sequence>
<dbReference type="GO" id="GO:0007160">
    <property type="term" value="P:cell-matrix adhesion"/>
    <property type="evidence" value="ECO:0007669"/>
    <property type="project" value="TreeGrafter"/>
</dbReference>
<evidence type="ECO:0000256" key="2">
    <source>
        <dbReference type="ARBA" id="ARBA00008054"/>
    </source>
</evidence>
<dbReference type="OrthoDB" id="5317514at2759"/>
<dbReference type="GO" id="GO:0008305">
    <property type="term" value="C:integrin complex"/>
    <property type="evidence" value="ECO:0007669"/>
    <property type="project" value="InterPro"/>
</dbReference>
<dbReference type="EMBL" id="CAKXAJ010025483">
    <property type="protein sequence ID" value="CAH2240233.1"/>
    <property type="molecule type" value="Genomic_DNA"/>
</dbReference>
<dbReference type="InterPro" id="IPR028994">
    <property type="entry name" value="Integrin_alpha_N"/>
</dbReference>
<evidence type="ECO:0000256" key="10">
    <source>
        <dbReference type="PROSITE-ProRule" id="PRU00803"/>
    </source>
</evidence>
<evidence type="ECO:0000256" key="1">
    <source>
        <dbReference type="ARBA" id="ARBA00004479"/>
    </source>
</evidence>
<dbReference type="InterPro" id="IPR032695">
    <property type="entry name" value="Integrin_dom_sf"/>
</dbReference>
<keyword evidence="7 11" id="KW-0472">Membrane</keyword>
<dbReference type="PANTHER" id="PTHR23220">
    <property type="entry name" value="INTEGRIN ALPHA"/>
    <property type="match status" value="1"/>
</dbReference>
<dbReference type="GO" id="GO:0007157">
    <property type="term" value="P:heterophilic cell-cell adhesion via plasma membrane cell adhesion molecules"/>
    <property type="evidence" value="ECO:0007669"/>
    <property type="project" value="UniProtKB-ARBA"/>
</dbReference>
<organism evidence="12 13">
    <name type="scientific">Pararge aegeria aegeria</name>
    <dbReference type="NCBI Taxonomy" id="348720"/>
    <lineage>
        <taxon>Eukaryota</taxon>
        <taxon>Metazoa</taxon>
        <taxon>Ecdysozoa</taxon>
        <taxon>Arthropoda</taxon>
        <taxon>Hexapoda</taxon>
        <taxon>Insecta</taxon>
        <taxon>Pterygota</taxon>
        <taxon>Neoptera</taxon>
        <taxon>Endopterygota</taxon>
        <taxon>Lepidoptera</taxon>
        <taxon>Glossata</taxon>
        <taxon>Ditrysia</taxon>
        <taxon>Papilionoidea</taxon>
        <taxon>Nymphalidae</taxon>
        <taxon>Satyrinae</taxon>
        <taxon>Satyrini</taxon>
        <taxon>Parargina</taxon>
        <taxon>Pararge</taxon>
    </lineage>
</organism>
<evidence type="ECO:0000256" key="4">
    <source>
        <dbReference type="ARBA" id="ARBA00022737"/>
    </source>
</evidence>
<dbReference type="Pfam" id="PF01839">
    <property type="entry name" value="FG-GAP"/>
    <property type="match status" value="1"/>
</dbReference>
<evidence type="ECO:0000313" key="12">
    <source>
        <dbReference type="EMBL" id="CAH2240233.1"/>
    </source>
</evidence>
<dbReference type="GO" id="GO:0007229">
    <property type="term" value="P:integrin-mediated signaling pathway"/>
    <property type="evidence" value="ECO:0007669"/>
    <property type="project" value="UniProtKB-KW"/>
</dbReference>
<protein>
    <submittedName>
        <fullName evidence="12">Jg1791 protein</fullName>
    </submittedName>
</protein>
<comment type="subcellular location">
    <subcellularLocation>
        <location evidence="1 11">Membrane</location>
        <topology evidence="1 11">Single-pass type I membrane protein</topology>
    </subcellularLocation>
</comment>
<dbReference type="Proteomes" id="UP000838756">
    <property type="component" value="Unassembled WGS sequence"/>
</dbReference>
<dbReference type="InterPro" id="IPR013517">
    <property type="entry name" value="FG-GAP"/>
</dbReference>
<keyword evidence="13" id="KW-1185">Reference proteome</keyword>
<dbReference type="Gene3D" id="1.20.5.930">
    <property type="entry name" value="Bicelle-embedded integrin alpha(iib) transmembrane segment"/>
    <property type="match status" value="1"/>
</dbReference>
<comment type="caution">
    <text evidence="12">The sequence shown here is derived from an EMBL/GenBank/DDBJ whole genome shotgun (WGS) entry which is preliminary data.</text>
</comment>
<reference evidence="12" key="1">
    <citation type="submission" date="2022-03" db="EMBL/GenBank/DDBJ databases">
        <authorList>
            <person name="Lindestad O."/>
        </authorList>
    </citation>
    <scope>NUCLEOTIDE SEQUENCE</scope>
</reference>
<dbReference type="Gene3D" id="2.130.10.130">
    <property type="entry name" value="Integrin alpha, N-terminal"/>
    <property type="match status" value="1"/>
</dbReference>
<evidence type="ECO:0000313" key="13">
    <source>
        <dbReference type="Proteomes" id="UP000838756"/>
    </source>
</evidence>
<keyword evidence="11" id="KW-0812">Transmembrane</keyword>
<accession>A0A8S4RW37</accession>
<keyword evidence="4" id="KW-0677">Repeat</keyword>
<keyword evidence="8 11" id="KW-0675">Receptor</keyword>
<dbReference type="SUPFAM" id="SSF69179">
    <property type="entry name" value="Integrin domains"/>
    <property type="match status" value="1"/>
</dbReference>
<dbReference type="PRINTS" id="PR01185">
    <property type="entry name" value="INTEGRINA"/>
</dbReference>
<evidence type="ECO:0000256" key="5">
    <source>
        <dbReference type="ARBA" id="ARBA00022889"/>
    </source>
</evidence>